<keyword evidence="3" id="KW-1185">Reference proteome</keyword>
<feature type="region of interest" description="Disordered" evidence="1">
    <location>
        <begin position="133"/>
        <end position="179"/>
    </location>
</feature>
<proteinExistence type="predicted"/>
<reference evidence="2" key="1">
    <citation type="submission" date="2023-10" db="EMBL/GenBank/DDBJ databases">
        <authorList>
            <person name="Chen Y."/>
            <person name="Shah S."/>
            <person name="Dougan E. K."/>
            <person name="Thang M."/>
            <person name="Chan C."/>
        </authorList>
    </citation>
    <scope>NUCLEOTIDE SEQUENCE [LARGE SCALE GENOMIC DNA]</scope>
</reference>
<dbReference type="Proteomes" id="UP001189429">
    <property type="component" value="Unassembled WGS sequence"/>
</dbReference>
<dbReference type="EMBL" id="CAUYUJ010009336">
    <property type="protein sequence ID" value="CAK0826500.1"/>
    <property type="molecule type" value="Genomic_DNA"/>
</dbReference>
<feature type="compositionally biased region" description="Basic residues" evidence="1">
    <location>
        <begin position="195"/>
        <end position="206"/>
    </location>
</feature>
<feature type="compositionally biased region" description="Low complexity" evidence="1">
    <location>
        <begin position="96"/>
        <end position="106"/>
    </location>
</feature>
<gene>
    <name evidence="2" type="ORF">PCOR1329_LOCUS26326</name>
</gene>
<feature type="region of interest" description="Disordered" evidence="1">
    <location>
        <begin position="58"/>
        <end position="106"/>
    </location>
</feature>
<protein>
    <submittedName>
        <fullName evidence="2">Uncharacterized protein</fullName>
    </submittedName>
</protein>
<comment type="caution">
    <text evidence="2">The sequence shown here is derived from an EMBL/GenBank/DDBJ whole genome shotgun (WGS) entry which is preliminary data.</text>
</comment>
<sequence length="253" mass="27132">MGGDLQSSLIVSGDNHVLNTHFRHLFDHPACMQEKPSSTAVGFLSASLPDRWRRHSESLPALPNAHGGGTGPAAPRARARPRGAEGCRNAGRRAPESPGAAARAGAAVAAAEPRRVEVQLPLCRPATCEHELRPRSVARSPRCQGEAWLRSRSAASDGRQEEAAPLQRAGPRLYEPPPARRLERQQAVALAALRRAARPRSPRGRRAAASLAEPRAGRRELLAGRRNRGASPTPLADLVLQSAGLPPSRRQLM</sequence>
<name>A0ABN9S477_9DINO</name>
<evidence type="ECO:0000313" key="3">
    <source>
        <dbReference type="Proteomes" id="UP001189429"/>
    </source>
</evidence>
<evidence type="ECO:0000313" key="2">
    <source>
        <dbReference type="EMBL" id="CAK0826500.1"/>
    </source>
</evidence>
<accession>A0ABN9S477</accession>
<organism evidence="2 3">
    <name type="scientific">Prorocentrum cordatum</name>
    <dbReference type="NCBI Taxonomy" id="2364126"/>
    <lineage>
        <taxon>Eukaryota</taxon>
        <taxon>Sar</taxon>
        <taxon>Alveolata</taxon>
        <taxon>Dinophyceae</taxon>
        <taxon>Prorocentrales</taxon>
        <taxon>Prorocentraceae</taxon>
        <taxon>Prorocentrum</taxon>
    </lineage>
</organism>
<feature type="region of interest" description="Disordered" evidence="1">
    <location>
        <begin position="194"/>
        <end position="253"/>
    </location>
</feature>
<evidence type="ECO:0000256" key="1">
    <source>
        <dbReference type="SAM" id="MobiDB-lite"/>
    </source>
</evidence>